<gene>
    <name evidence="1" type="ORF">BO95DRAFT_498521</name>
</gene>
<dbReference type="EMBL" id="KZ825349">
    <property type="protein sequence ID" value="RAH44917.1"/>
    <property type="molecule type" value="Genomic_DNA"/>
</dbReference>
<evidence type="ECO:0000313" key="2">
    <source>
        <dbReference type="Proteomes" id="UP000249057"/>
    </source>
</evidence>
<reference evidence="1" key="1">
    <citation type="submission" date="2018-02" db="EMBL/GenBank/DDBJ databases">
        <title>The genomes of Aspergillus section Nigri reveals drivers in fungal speciation.</title>
        <authorList>
            <consortium name="DOE Joint Genome Institute"/>
            <person name="Vesth T.C."/>
            <person name="Nybo J."/>
            <person name="Theobald S."/>
            <person name="Brandl J."/>
            <person name="Frisvad J.C."/>
            <person name="Nielsen K.F."/>
            <person name="Lyhne E.K."/>
            <person name="Kogle M.E."/>
            <person name="Kuo A."/>
            <person name="Riley R."/>
            <person name="Clum A."/>
            <person name="Nolan M."/>
            <person name="Lipzen A."/>
            <person name="Salamov A."/>
            <person name="Henrissat B."/>
            <person name="Wiebenga A."/>
            <person name="De vries R.P."/>
            <person name="Grigoriev I.V."/>
            <person name="Mortensen U.H."/>
            <person name="Andersen M.R."/>
            <person name="Baker S.E."/>
        </authorList>
    </citation>
    <scope>NUCLEOTIDE SEQUENCE</scope>
    <source>
        <strain evidence="1">CBS 621.78</strain>
    </source>
</reference>
<organism evidence="1 2">
    <name type="scientific">Aspergillus brunneoviolaceus CBS 621.78</name>
    <dbReference type="NCBI Taxonomy" id="1450534"/>
    <lineage>
        <taxon>Eukaryota</taxon>
        <taxon>Fungi</taxon>
        <taxon>Dikarya</taxon>
        <taxon>Ascomycota</taxon>
        <taxon>Pezizomycotina</taxon>
        <taxon>Eurotiomycetes</taxon>
        <taxon>Eurotiomycetidae</taxon>
        <taxon>Eurotiales</taxon>
        <taxon>Aspergillaceae</taxon>
        <taxon>Aspergillus</taxon>
        <taxon>Aspergillus subgen. Circumdati</taxon>
    </lineage>
</organism>
<accession>A0ACD1G6X5</accession>
<dbReference type="Proteomes" id="UP000249057">
    <property type="component" value="Unassembled WGS sequence"/>
</dbReference>
<name>A0ACD1G6X5_9EURO</name>
<sequence>MASGLAYRLDRPSRNFLDIHSAPRKRFKSAVKLYRARCQKPQRLHSPPPPLLQQHPQPMWTTLPLEIVRMIFLNLDMVTLGNLRLVNTTIHQQVDAALFEYRLLRNHAAETLQALDLAQCTHYFSIQQLYHEFCHPGCRTCANFGPYLYLPTLSRVCFPCVLWHGRHRVASLEDVLQFYRLPLEDWCHLPVIYTAFDLLGKYPMSERMLIDITQAEALHKQRGSPPPPRESSTYRSYYGLTFHCRQASTVAFPYWDPHTRVAEPGAYCLGCTDFWERSRPKRRGAPKTWDEYYAWGPGVNWRGREAVERAFRVPELRQHFRTCPHVVRRRRFGYEGEEVMEMARRFDAPIGRVFRIPTPRRRRRRREDRAALRRSARLQKMRERRKETC</sequence>
<evidence type="ECO:0000313" key="1">
    <source>
        <dbReference type="EMBL" id="RAH44917.1"/>
    </source>
</evidence>
<protein>
    <submittedName>
        <fullName evidence="1">Uncharacterized protein</fullName>
    </submittedName>
</protein>
<keyword evidence="2" id="KW-1185">Reference proteome</keyword>
<proteinExistence type="predicted"/>